<evidence type="ECO:0000256" key="1">
    <source>
        <dbReference type="SAM" id="MobiDB-lite"/>
    </source>
</evidence>
<keyword evidence="3" id="KW-1185">Reference proteome</keyword>
<sequence length="183" mass="20360">MAPSLTGEAFELINGDVSDSDSWQVIDPSDSDAGNFSSGDVSGTDDDEELVSDADNTLQHPYGSPSSDIPMQYLAVEITRHYQKLEDAYDGGLIDGEDNLYEEDGDKVEEEEEDGDDSDLNDELVPKWLNNKFERQRMRKLGKKVYPKMKKSKRLANQYNKPGCVHGKHGLGMKHNLICSAVT</sequence>
<dbReference type="Proteomes" id="UP000326396">
    <property type="component" value="Linkage Group LG17"/>
</dbReference>
<name>A0A5N6NU50_9ASTR</name>
<dbReference type="AlphaFoldDB" id="A0A5N6NU50"/>
<comment type="caution">
    <text evidence="2">The sequence shown here is derived from an EMBL/GenBank/DDBJ whole genome shotgun (WGS) entry which is preliminary data.</text>
</comment>
<evidence type="ECO:0000313" key="2">
    <source>
        <dbReference type="EMBL" id="KAD5318241.1"/>
    </source>
</evidence>
<dbReference type="PANTHER" id="PTHR48213:SF1">
    <property type="entry name" value="PROSTATIC SPERMINE-BINDING-LIKE PROTEIN"/>
    <property type="match status" value="1"/>
</dbReference>
<feature type="region of interest" description="Disordered" evidence="1">
    <location>
        <begin position="89"/>
        <end position="124"/>
    </location>
</feature>
<dbReference type="PANTHER" id="PTHR48213">
    <property type="entry name" value="VID27-LIKE PROTEIN"/>
    <property type="match status" value="1"/>
</dbReference>
<organism evidence="2 3">
    <name type="scientific">Mikania micrantha</name>
    <name type="common">bitter vine</name>
    <dbReference type="NCBI Taxonomy" id="192012"/>
    <lineage>
        <taxon>Eukaryota</taxon>
        <taxon>Viridiplantae</taxon>
        <taxon>Streptophyta</taxon>
        <taxon>Embryophyta</taxon>
        <taxon>Tracheophyta</taxon>
        <taxon>Spermatophyta</taxon>
        <taxon>Magnoliopsida</taxon>
        <taxon>eudicotyledons</taxon>
        <taxon>Gunneridae</taxon>
        <taxon>Pentapetalae</taxon>
        <taxon>asterids</taxon>
        <taxon>campanulids</taxon>
        <taxon>Asterales</taxon>
        <taxon>Asteraceae</taxon>
        <taxon>Asteroideae</taxon>
        <taxon>Heliantheae alliance</taxon>
        <taxon>Eupatorieae</taxon>
        <taxon>Mikania</taxon>
    </lineage>
</organism>
<proteinExistence type="predicted"/>
<protein>
    <submittedName>
        <fullName evidence="2">Uncharacterized protein</fullName>
    </submittedName>
</protein>
<reference evidence="2 3" key="1">
    <citation type="submission" date="2019-05" db="EMBL/GenBank/DDBJ databases">
        <title>Mikania micrantha, genome provides insights into the molecular mechanism of rapid growth.</title>
        <authorList>
            <person name="Liu B."/>
        </authorList>
    </citation>
    <scope>NUCLEOTIDE SEQUENCE [LARGE SCALE GENOMIC DNA]</scope>
    <source>
        <strain evidence="2">NLD-2019</strain>
        <tissue evidence="2">Leaf</tissue>
    </source>
</reference>
<accession>A0A5N6NU50</accession>
<feature type="compositionally biased region" description="Acidic residues" evidence="1">
    <location>
        <begin position="95"/>
        <end position="122"/>
    </location>
</feature>
<feature type="compositionally biased region" description="Polar residues" evidence="1">
    <location>
        <begin position="32"/>
        <end position="41"/>
    </location>
</feature>
<feature type="region of interest" description="Disordered" evidence="1">
    <location>
        <begin position="16"/>
        <end position="69"/>
    </location>
</feature>
<feature type="compositionally biased region" description="Polar residues" evidence="1">
    <location>
        <begin position="54"/>
        <end position="69"/>
    </location>
</feature>
<evidence type="ECO:0000313" key="3">
    <source>
        <dbReference type="Proteomes" id="UP000326396"/>
    </source>
</evidence>
<feature type="compositionally biased region" description="Acidic residues" evidence="1">
    <location>
        <begin position="43"/>
        <end position="52"/>
    </location>
</feature>
<gene>
    <name evidence="2" type="ORF">E3N88_18187</name>
</gene>
<dbReference type="OrthoDB" id="1719291at2759"/>
<dbReference type="EMBL" id="SZYD01000009">
    <property type="protein sequence ID" value="KAD5318241.1"/>
    <property type="molecule type" value="Genomic_DNA"/>
</dbReference>